<dbReference type="EMBL" id="JAEUBG010005334">
    <property type="protein sequence ID" value="KAH3675904.1"/>
    <property type="molecule type" value="Genomic_DNA"/>
</dbReference>
<name>A0A9P8TEJ5_WICPI</name>
<dbReference type="AlphaFoldDB" id="A0A9P8TEJ5"/>
<keyword evidence="2" id="KW-1185">Reference proteome</keyword>
<protein>
    <submittedName>
        <fullName evidence="1">Uncharacterized protein</fullName>
    </submittedName>
</protein>
<organism evidence="1 2">
    <name type="scientific">Wickerhamomyces pijperi</name>
    <name type="common">Yeast</name>
    <name type="synonym">Pichia pijperi</name>
    <dbReference type="NCBI Taxonomy" id="599730"/>
    <lineage>
        <taxon>Eukaryota</taxon>
        <taxon>Fungi</taxon>
        <taxon>Dikarya</taxon>
        <taxon>Ascomycota</taxon>
        <taxon>Saccharomycotina</taxon>
        <taxon>Saccharomycetes</taxon>
        <taxon>Phaffomycetales</taxon>
        <taxon>Wickerhamomycetaceae</taxon>
        <taxon>Wickerhamomyces</taxon>
    </lineage>
</organism>
<evidence type="ECO:0000313" key="1">
    <source>
        <dbReference type="EMBL" id="KAH3675904.1"/>
    </source>
</evidence>
<evidence type="ECO:0000313" key="2">
    <source>
        <dbReference type="Proteomes" id="UP000774326"/>
    </source>
</evidence>
<reference evidence="1" key="1">
    <citation type="journal article" date="2021" name="Open Biol.">
        <title>Shared evolutionary footprints suggest mitochondrial oxidative damage underlies multiple complex I losses in fungi.</title>
        <authorList>
            <person name="Schikora-Tamarit M.A."/>
            <person name="Marcet-Houben M."/>
            <person name="Nosek J."/>
            <person name="Gabaldon T."/>
        </authorList>
    </citation>
    <scope>NUCLEOTIDE SEQUENCE</scope>
    <source>
        <strain evidence="1">CBS2887</strain>
    </source>
</reference>
<dbReference type="Proteomes" id="UP000774326">
    <property type="component" value="Unassembled WGS sequence"/>
</dbReference>
<reference evidence="1" key="2">
    <citation type="submission" date="2021-01" db="EMBL/GenBank/DDBJ databases">
        <authorList>
            <person name="Schikora-Tamarit M.A."/>
        </authorList>
    </citation>
    <scope>NUCLEOTIDE SEQUENCE</scope>
    <source>
        <strain evidence="1">CBS2887</strain>
    </source>
</reference>
<gene>
    <name evidence="1" type="ORF">WICPIJ_009221</name>
</gene>
<accession>A0A9P8TEJ5</accession>
<sequence length="66" mass="7079">MASTKAPIAIPIIWTSTFSLPPISLSKEFVSFENLLMILPIGVVSKNHIGACNNLDIAIKLSILDA</sequence>
<comment type="caution">
    <text evidence="1">The sequence shown here is derived from an EMBL/GenBank/DDBJ whole genome shotgun (WGS) entry which is preliminary data.</text>
</comment>
<proteinExistence type="predicted"/>